<evidence type="ECO:0000256" key="5">
    <source>
        <dbReference type="SAM" id="Phobius"/>
    </source>
</evidence>
<sequence>MFKFCTYTLLTVLTANLLATAGDTTLTWTSPILPKLYSTNPEINPFEQPITPLEESWIGSLINIGAMIGPLPFGFLSTKLGRKVCLLCMAVPYIISFLILAFLQNVYWYYFARLLAGVSVGGACSIQSVYIAEVAEDSN</sequence>
<dbReference type="InterPro" id="IPR005828">
    <property type="entry name" value="MFS_sugar_transport-like"/>
</dbReference>
<comment type="caution">
    <text evidence="8">The sequence shown here is derived from an EMBL/GenBank/DDBJ whole genome shotgun (WGS) entry which is preliminary data.</text>
</comment>
<dbReference type="GO" id="GO:0022857">
    <property type="term" value="F:transmembrane transporter activity"/>
    <property type="evidence" value="ECO:0007669"/>
    <property type="project" value="InterPro"/>
</dbReference>
<dbReference type="AlphaFoldDB" id="A0AA38M5D7"/>
<evidence type="ECO:0000313" key="9">
    <source>
        <dbReference type="Proteomes" id="UP001168821"/>
    </source>
</evidence>
<organism evidence="8 9">
    <name type="scientific">Zophobas morio</name>
    <dbReference type="NCBI Taxonomy" id="2755281"/>
    <lineage>
        <taxon>Eukaryota</taxon>
        <taxon>Metazoa</taxon>
        <taxon>Ecdysozoa</taxon>
        <taxon>Arthropoda</taxon>
        <taxon>Hexapoda</taxon>
        <taxon>Insecta</taxon>
        <taxon>Pterygota</taxon>
        <taxon>Neoptera</taxon>
        <taxon>Endopterygota</taxon>
        <taxon>Coleoptera</taxon>
        <taxon>Polyphaga</taxon>
        <taxon>Cucujiformia</taxon>
        <taxon>Tenebrionidae</taxon>
        <taxon>Zophobas</taxon>
    </lineage>
</organism>
<name>A0AA38M5D7_9CUCU</name>
<dbReference type="Pfam" id="PF00083">
    <property type="entry name" value="Sugar_tr"/>
    <property type="match status" value="1"/>
</dbReference>
<feature type="chain" id="PRO_5041291971" description="Major facilitator superfamily (MFS) profile domain-containing protein" evidence="6">
    <location>
        <begin position="22"/>
        <end position="139"/>
    </location>
</feature>
<dbReference type="SUPFAM" id="SSF103473">
    <property type="entry name" value="MFS general substrate transporter"/>
    <property type="match status" value="1"/>
</dbReference>
<evidence type="ECO:0000256" key="6">
    <source>
        <dbReference type="SAM" id="SignalP"/>
    </source>
</evidence>
<gene>
    <name evidence="8" type="ORF">Zmor_025738</name>
</gene>
<accession>A0AA38M5D7</accession>
<dbReference type="PANTHER" id="PTHR48021:SF47">
    <property type="entry name" value="GH17672P"/>
    <property type="match status" value="1"/>
</dbReference>
<keyword evidence="4 5" id="KW-0472">Membrane</keyword>
<evidence type="ECO:0000256" key="2">
    <source>
        <dbReference type="ARBA" id="ARBA00022692"/>
    </source>
</evidence>
<dbReference type="Proteomes" id="UP001168821">
    <property type="component" value="Unassembled WGS sequence"/>
</dbReference>
<evidence type="ECO:0000256" key="4">
    <source>
        <dbReference type="ARBA" id="ARBA00023136"/>
    </source>
</evidence>
<feature type="transmembrane region" description="Helical" evidence="5">
    <location>
        <begin position="109"/>
        <end position="132"/>
    </location>
</feature>
<dbReference type="EMBL" id="JALNTZ010000008">
    <property type="protein sequence ID" value="KAJ3642997.1"/>
    <property type="molecule type" value="Genomic_DNA"/>
</dbReference>
<feature type="transmembrane region" description="Helical" evidence="5">
    <location>
        <begin position="57"/>
        <end position="77"/>
    </location>
</feature>
<dbReference type="GO" id="GO:0016020">
    <property type="term" value="C:membrane"/>
    <property type="evidence" value="ECO:0007669"/>
    <property type="project" value="UniProtKB-SubCell"/>
</dbReference>
<feature type="signal peptide" evidence="6">
    <location>
        <begin position="1"/>
        <end position="21"/>
    </location>
</feature>
<dbReference type="Gene3D" id="1.20.1250.20">
    <property type="entry name" value="MFS general substrate transporter like domains"/>
    <property type="match status" value="1"/>
</dbReference>
<keyword evidence="3 5" id="KW-1133">Transmembrane helix</keyword>
<evidence type="ECO:0000256" key="3">
    <source>
        <dbReference type="ARBA" id="ARBA00022989"/>
    </source>
</evidence>
<dbReference type="InterPro" id="IPR020846">
    <property type="entry name" value="MFS_dom"/>
</dbReference>
<dbReference type="PROSITE" id="PS50850">
    <property type="entry name" value="MFS"/>
    <property type="match status" value="1"/>
</dbReference>
<dbReference type="InterPro" id="IPR050549">
    <property type="entry name" value="MFS_Trehalose_Transporter"/>
</dbReference>
<keyword evidence="2 5" id="KW-0812">Transmembrane</keyword>
<keyword evidence="9" id="KW-1185">Reference proteome</keyword>
<feature type="domain" description="Major facilitator superfamily (MFS) profile" evidence="7">
    <location>
        <begin position="8"/>
        <end position="139"/>
    </location>
</feature>
<dbReference type="PANTHER" id="PTHR48021">
    <property type="match status" value="1"/>
</dbReference>
<proteinExistence type="predicted"/>
<dbReference type="InterPro" id="IPR036259">
    <property type="entry name" value="MFS_trans_sf"/>
</dbReference>
<protein>
    <recommendedName>
        <fullName evidence="7">Major facilitator superfamily (MFS) profile domain-containing protein</fullName>
    </recommendedName>
</protein>
<feature type="transmembrane region" description="Helical" evidence="5">
    <location>
        <begin position="84"/>
        <end position="103"/>
    </location>
</feature>
<keyword evidence="6" id="KW-0732">Signal</keyword>
<evidence type="ECO:0000256" key="1">
    <source>
        <dbReference type="ARBA" id="ARBA00004141"/>
    </source>
</evidence>
<evidence type="ECO:0000259" key="7">
    <source>
        <dbReference type="PROSITE" id="PS50850"/>
    </source>
</evidence>
<evidence type="ECO:0000313" key="8">
    <source>
        <dbReference type="EMBL" id="KAJ3642997.1"/>
    </source>
</evidence>
<comment type="subcellular location">
    <subcellularLocation>
        <location evidence="1">Membrane</location>
        <topology evidence="1">Multi-pass membrane protein</topology>
    </subcellularLocation>
</comment>
<reference evidence="8" key="1">
    <citation type="journal article" date="2023" name="G3 (Bethesda)">
        <title>Whole genome assemblies of Zophobas morio and Tenebrio molitor.</title>
        <authorList>
            <person name="Kaur S."/>
            <person name="Stinson S.A."/>
            <person name="diCenzo G.C."/>
        </authorList>
    </citation>
    <scope>NUCLEOTIDE SEQUENCE</scope>
    <source>
        <strain evidence="8">QUZm001</strain>
    </source>
</reference>